<keyword evidence="2 4" id="KW-0808">Transferase</keyword>
<evidence type="ECO:0000256" key="3">
    <source>
        <dbReference type="ARBA" id="ARBA00023315"/>
    </source>
</evidence>
<dbReference type="RefSeq" id="WP_122225907.1">
    <property type="nucleotide sequence ID" value="NZ_RDQO01000001.1"/>
</dbReference>
<dbReference type="InterPro" id="IPR016181">
    <property type="entry name" value="Acyl_CoA_acyltransferase"/>
</dbReference>
<dbReference type="AlphaFoldDB" id="A0A3M6QXM9"/>
<accession>A0A3M6QXM9</accession>
<comment type="caution">
    <text evidence="7">The sequence shown here is derived from an EMBL/GenBank/DDBJ whole genome shotgun (WGS) entry which is preliminary data.</text>
</comment>
<dbReference type="GO" id="GO:0005737">
    <property type="term" value="C:cytoplasm"/>
    <property type="evidence" value="ECO:0007669"/>
    <property type="project" value="UniProtKB-SubCell"/>
</dbReference>
<dbReference type="NCBIfam" id="NF002341">
    <property type="entry name" value="PRK01305.1-1"/>
    <property type="match status" value="1"/>
</dbReference>
<evidence type="ECO:0000256" key="1">
    <source>
        <dbReference type="ARBA" id="ARBA00022490"/>
    </source>
</evidence>
<dbReference type="PANTHER" id="PTHR21367">
    <property type="entry name" value="ARGININE-TRNA-PROTEIN TRANSFERASE 1"/>
    <property type="match status" value="1"/>
</dbReference>
<evidence type="ECO:0000313" key="7">
    <source>
        <dbReference type="EMBL" id="RMX07785.1"/>
    </source>
</evidence>
<dbReference type="InterPro" id="IPR007472">
    <property type="entry name" value="N-end_Aminoacyl_Trfase_C"/>
</dbReference>
<dbReference type="InterPro" id="IPR030700">
    <property type="entry name" value="N-end_Aminoacyl_Trfase"/>
</dbReference>
<name>A0A3M6QXM9_9BURK</name>
<comment type="catalytic activity">
    <reaction evidence="4">
        <text>N-terminal L-aspartyl-[protein] + L-leucyl-tRNA(Leu) = N-terminal L-leucyl-L-aspartyl-[protein] + tRNA(Leu) + H(+)</text>
        <dbReference type="Rhea" id="RHEA:50420"/>
        <dbReference type="Rhea" id="RHEA-COMP:9613"/>
        <dbReference type="Rhea" id="RHEA-COMP:9622"/>
        <dbReference type="Rhea" id="RHEA-COMP:12669"/>
        <dbReference type="Rhea" id="RHEA-COMP:12674"/>
        <dbReference type="ChEBI" id="CHEBI:15378"/>
        <dbReference type="ChEBI" id="CHEBI:64720"/>
        <dbReference type="ChEBI" id="CHEBI:78442"/>
        <dbReference type="ChEBI" id="CHEBI:78494"/>
        <dbReference type="ChEBI" id="CHEBI:133042"/>
        <dbReference type="EC" id="2.3.2.29"/>
    </reaction>
</comment>
<evidence type="ECO:0000256" key="2">
    <source>
        <dbReference type="ARBA" id="ARBA00022679"/>
    </source>
</evidence>
<dbReference type="GO" id="GO:0004057">
    <property type="term" value="F:arginyl-tRNA--protein transferase activity"/>
    <property type="evidence" value="ECO:0007669"/>
    <property type="project" value="InterPro"/>
</dbReference>
<dbReference type="SUPFAM" id="SSF55729">
    <property type="entry name" value="Acyl-CoA N-acyltransferases (Nat)"/>
    <property type="match status" value="1"/>
</dbReference>
<dbReference type="PANTHER" id="PTHR21367:SF1">
    <property type="entry name" value="ARGINYL-TRNA--PROTEIN TRANSFERASE 1"/>
    <property type="match status" value="1"/>
</dbReference>
<dbReference type="OrthoDB" id="9782022at2"/>
<evidence type="ECO:0000259" key="5">
    <source>
        <dbReference type="Pfam" id="PF04376"/>
    </source>
</evidence>
<feature type="domain" description="N-end rule aminoacyl transferase C-terminal" evidence="6">
    <location>
        <begin position="107"/>
        <end position="234"/>
    </location>
</feature>
<comment type="subcellular location">
    <subcellularLocation>
        <location evidence="4">Cytoplasm</location>
    </subcellularLocation>
</comment>
<sequence length="260" mass="29792">MNPSTHYPLQFYATASYPCSYLPGRTARSQVASPGELIDTPVYSMLVERGFRRSGLFTYRPHCDQCQACQTLRIPVADFQPNRSQRRAWRQHQGLAARMLRPMPLPEHFALYQRYLKSRHSDGGMDNDNPADYEQFLLRSRIDTRLIEFSEPDPAERQPAALRMVSVVDVLQDGLSAVYTFYDEEAASGYGTYAVLWLVEWAHQLGLPYVYLGYWIAESPKMAYKARFLPHEVLQGARWQRVDRAPGAVGHDAADGHFNR</sequence>
<dbReference type="Pfam" id="PF04377">
    <property type="entry name" value="ATE_C"/>
    <property type="match status" value="1"/>
</dbReference>
<dbReference type="InterPro" id="IPR007471">
    <property type="entry name" value="N-end_Aminoacyl_Trfase_N"/>
</dbReference>
<evidence type="ECO:0000259" key="6">
    <source>
        <dbReference type="Pfam" id="PF04377"/>
    </source>
</evidence>
<feature type="domain" description="N-end aminoacyl transferase N-terminal" evidence="5">
    <location>
        <begin position="17"/>
        <end position="87"/>
    </location>
</feature>
<protein>
    <recommendedName>
        <fullName evidence="4">Aspartate/glutamate leucyltransferase</fullName>
        <ecNumber evidence="4">2.3.2.29</ecNumber>
    </recommendedName>
</protein>
<dbReference type="Proteomes" id="UP000278006">
    <property type="component" value="Unassembled WGS sequence"/>
</dbReference>
<dbReference type="NCBIfam" id="NF002342">
    <property type="entry name" value="PRK01305.1-3"/>
    <property type="match status" value="1"/>
</dbReference>
<dbReference type="NCBIfam" id="NF002346">
    <property type="entry name" value="PRK01305.2-3"/>
    <property type="match status" value="1"/>
</dbReference>
<dbReference type="InterPro" id="IPR017138">
    <property type="entry name" value="Asp_Glu_LeuTrfase"/>
</dbReference>
<dbReference type="HAMAP" id="MF_00689">
    <property type="entry name" value="Bpt"/>
    <property type="match status" value="1"/>
</dbReference>
<dbReference type="EMBL" id="RDQO01000001">
    <property type="protein sequence ID" value="RMX07785.1"/>
    <property type="molecule type" value="Genomic_DNA"/>
</dbReference>
<keyword evidence="3 4" id="KW-0012">Acyltransferase</keyword>
<evidence type="ECO:0000256" key="4">
    <source>
        <dbReference type="HAMAP-Rule" id="MF_00689"/>
    </source>
</evidence>
<organism evidence="7 8">
    <name type="scientific">Corticibacter populi</name>
    <dbReference type="NCBI Taxonomy" id="1550736"/>
    <lineage>
        <taxon>Bacteria</taxon>
        <taxon>Pseudomonadati</taxon>
        <taxon>Pseudomonadota</taxon>
        <taxon>Betaproteobacteria</taxon>
        <taxon>Burkholderiales</taxon>
        <taxon>Comamonadaceae</taxon>
        <taxon>Corticibacter</taxon>
    </lineage>
</organism>
<dbReference type="EC" id="2.3.2.29" evidence="4"/>
<proteinExistence type="inferred from homology"/>
<keyword evidence="8" id="KW-1185">Reference proteome</keyword>
<reference evidence="7 8" key="1">
    <citation type="submission" date="2018-10" db="EMBL/GenBank/DDBJ databases">
        <title>Draft genome of Cortibacter populi DSM10536.</title>
        <authorList>
            <person name="Bernier A.-M."/>
            <person name="Bernard K."/>
        </authorList>
    </citation>
    <scope>NUCLEOTIDE SEQUENCE [LARGE SCALE GENOMIC DNA]</scope>
    <source>
        <strain evidence="7 8">DSM 105136</strain>
    </source>
</reference>
<dbReference type="GO" id="GO:0008914">
    <property type="term" value="F:leucyl-tRNA--protein transferase activity"/>
    <property type="evidence" value="ECO:0007669"/>
    <property type="project" value="UniProtKB-UniRule"/>
</dbReference>
<dbReference type="Pfam" id="PF04376">
    <property type="entry name" value="ATE_N"/>
    <property type="match status" value="1"/>
</dbReference>
<evidence type="ECO:0000313" key="8">
    <source>
        <dbReference type="Proteomes" id="UP000278006"/>
    </source>
</evidence>
<comment type="catalytic activity">
    <reaction evidence="4">
        <text>N-terminal L-glutamyl-[protein] + L-leucyl-tRNA(Leu) = N-terminal L-leucyl-L-glutamyl-[protein] + tRNA(Leu) + H(+)</text>
        <dbReference type="Rhea" id="RHEA:50412"/>
        <dbReference type="Rhea" id="RHEA-COMP:9613"/>
        <dbReference type="Rhea" id="RHEA-COMP:9622"/>
        <dbReference type="Rhea" id="RHEA-COMP:12664"/>
        <dbReference type="Rhea" id="RHEA-COMP:12668"/>
        <dbReference type="ChEBI" id="CHEBI:15378"/>
        <dbReference type="ChEBI" id="CHEBI:64721"/>
        <dbReference type="ChEBI" id="CHEBI:78442"/>
        <dbReference type="ChEBI" id="CHEBI:78494"/>
        <dbReference type="ChEBI" id="CHEBI:133041"/>
        <dbReference type="EC" id="2.3.2.29"/>
    </reaction>
</comment>
<comment type="function">
    <text evidence="4">Functions in the N-end rule pathway of protein degradation where it conjugates Leu from its aminoacyl-tRNA to the N-termini of proteins containing an N-terminal aspartate or glutamate.</text>
</comment>
<gene>
    <name evidence="4" type="primary">bpt</name>
    <name evidence="7" type="ORF">D8I35_01220</name>
</gene>
<dbReference type="PIRSF" id="PIRSF037208">
    <property type="entry name" value="ATE_pro_prd"/>
    <property type="match status" value="1"/>
</dbReference>
<keyword evidence="1 4" id="KW-0963">Cytoplasm</keyword>
<dbReference type="GO" id="GO:0071596">
    <property type="term" value="P:ubiquitin-dependent protein catabolic process via the N-end rule pathway"/>
    <property type="evidence" value="ECO:0007669"/>
    <property type="project" value="InterPro"/>
</dbReference>
<comment type="similarity">
    <text evidence="4">Belongs to the R-transferase family. Bpt subfamily.</text>
</comment>